<evidence type="ECO:0000256" key="8">
    <source>
        <dbReference type="ARBA" id="ARBA00022630"/>
    </source>
</evidence>
<comment type="subcellular location">
    <subcellularLocation>
        <location evidence="2 21">Cytoplasm</location>
    </subcellularLocation>
    <subcellularLocation>
        <location evidence="1">Mitochondrion</location>
    </subcellularLocation>
</comment>
<evidence type="ECO:0000256" key="19">
    <source>
        <dbReference type="PIRSR" id="PIRSR000350-4"/>
    </source>
</evidence>
<evidence type="ECO:0000256" key="17">
    <source>
        <dbReference type="PIRSR" id="PIRSR000350-2"/>
    </source>
</evidence>
<dbReference type="PANTHER" id="PTHR42737:SF2">
    <property type="entry name" value="GLUTATHIONE REDUCTASE"/>
    <property type="match status" value="1"/>
</dbReference>
<dbReference type="InterPro" id="IPR036188">
    <property type="entry name" value="FAD/NAD-bd_sf"/>
</dbReference>
<feature type="active site" description="Proton acceptor" evidence="17">
    <location>
        <position position="464"/>
    </location>
</feature>
<dbReference type="InterPro" id="IPR046952">
    <property type="entry name" value="GSHR/TRXR-like"/>
</dbReference>
<keyword evidence="7 21" id="KW-0963">Cytoplasm</keyword>
<evidence type="ECO:0000259" key="23">
    <source>
        <dbReference type="Pfam" id="PF07992"/>
    </source>
</evidence>
<dbReference type="Proteomes" id="UP000054007">
    <property type="component" value="Unassembled WGS sequence"/>
</dbReference>
<keyword evidence="11 20" id="KW-0560">Oxidoreductase</keyword>
<dbReference type="NCBIfam" id="TIGR01421">
    <property type="entry name" value="gluta_reduc_1"/>
    <property type="match status" value="1"/>
</dbReference>
<dbReference type="OrthoDB" id="5956163at2759"/>
<dbReference type="FunFam" id="3.50.50.60:FF:000671">
    <property type="entry name" value="Thioredoxin reductase 2, tandem duplicate 1"/>
    <property type="match status" value="1"/>
</dbReference>
<evidence type="ECO:0000313" key="24">
    <source>
        <dbReference type="EMBL" id="KIY64760.1"/>
    </source>
</evidence>
<dbReference type="GO" id="GO:0005829">
    <property type="term" value="C:cytosol"/>
    <property type="evidence" value="ECO:0007669"/>
    <property type="project" value="TreeGrafter"/>
</dbReference>
<evidence type="ECO:0000256" key="2">
    <source>
        <dbReference type="ARBA" id="ARBA00004496"/>
    </source>
</evidence>
<dbReference type="PIRSF" id="PIRSF000350">
    <property type="entry name" value="Mercury_reductase_MerA"/>
    <property type="match status" value="1"/>
</dbReference>
<dbReference type="GO" id="GO:0034599">
    <property type="term" value="P:cellular response to oxidative stress"/>
    <property type="evidence" value="ECO:0007669"/>
    <property type="project" value="TreeGrafter"/>
</dbReference>
<dbReference type="FunFam" id="3.30.390.30:FF:000003">
    <property type="entry name" value="Glutathione reductase"/>
    <property type="match status" value="1"/>
</dbReference>
<evidence type="ECO:0000256" key="1">
    <source>
        <dbReference type="ARBA" id="ARBA00004173"/>
    </source>
</evidence>
<dbReference type="AlphaFoldDB" id="A0A0D7B3K1"/>
<dbReference type="Pfam" id="PF02852">
    <property type="entry name" value="Pyr_redox_dim"/>
    <property type="match status" value="1"/>
</dbReference>
<dbReference type="GO" id="GO:0006749">
    <property type="term" value="P:glutathione metabolic process"/>
    <property type="evidence" value="ECO:0007669"/>
    <property type="project" value="InterPro"/>
</dbReference>
<evidence type="ECO:0000256" key="20">
    <source>
        <dbReference type="RuleBase" id="RU003691"/>
    </source>
</evidence>
<reference evidence="24 25" key="1">
    <citation type="journal article" date="2015" name="Fungal Genet. Biol.">
        <title>Evolution of novel wood decay mechanisms in Agaricales revealed by the genome sequences of Fistulina hepatica and Cylindrobasidium torrendii.</title>
        <authorList>
            <person name="Floudas D."/>
            <person name="Held B.W."/>
            <person name="Riley R."/>
            <person name="Nagy L.G."/>
            <person name="Koehler G."/>
            <person name="Ransdell A.S."/>
            <person name="Younus H."/>
            <person name="Chow J."/>
            <person name="Chiniquy J."/>
            <person name="Lipzen A."/>
            <person name="Tritt A."/>
            <person name="Sun H."/>
            <person name="Haridas S."/>
            <person name="LaButti K."/>
            <person name="Ohm R.A."/>
            <person name="Kues U."/>
            <person name="Blanchette R.A."/>
            <person name="Grigoriev I.V."/>
            <person name="Minto R.E."/>
            <person name="Hibbett D.S."/>
        </authorList>
    </citation>
    <scope>NUCLEOTIDE SEQUENCE [LARGE SCALE GENOMIC DNA]</scope>
    <source>
        <strain evidence="24 25">FP15055 ss-10</strain>
    </source>
</reference>
<keyword evidence="14 20" id="KW-0676">Redox-active center</keyword>
<dbReference type="GO" id="GO:0050660">
    <property type="term" value="F:flavin adenine dinucleotide binding"/>
    <property type="evidence" value="ECO:0007669"/>
    <property type="project" value="InterPro"/>
</dbReference>
<keyword evidence="8 20" id="KW-0285">Flavoprotein</keyword>
<dbReference type="InterPro" id="IPR001100">
    <property type="entry name" value="Pyr_nuc-diS_OxRdtase"/>
</dbReference>
<evidence type="ECO:0000256" key="14">
    <source>
        <dbReference type="ARBA" id="ARBA00023284"/>
    </source>
</evidence>
<feature type="binding site" evidence="18">
    <location>
        <position position="324"/>
    </location>
    <ligand>
        <name>FAD</name>
        <dbReference type="ChEBI" id="CHEBI:57692"/>
    </ligand>
</feature>
<protein>
    <recommendedName>
        <fullName evidence="6 21">Glutathione reductase</fullName>
        <ecNumber evidence="5 21">1.8.1.7</ecNumber>
    </recommendedName>
</protein>
<comment type="subunit">
    <text evidence="4">Homodimer.</text>
</comment>
<dbReference type="GO" id="GO:0005739">
    <property type="term" value="C:mitochondrion"/>
    <property type="evidence" value="ECO:0007669"/>
    <property type="project" value="UniProtKB-SubCell"/>
</dbReference>
<dbReference type="PRINTS" id="PR00368">
    <property type="entry name" value="FADPNR"/>
</dbReference>
<feature type="domain" description="FAD/NAD(P)-binding" evidence="23">
    <location>
        <begin position="15"/>
        <end position="339"/>
    </location>
</feature>
<comment type="function">
    <text evidence="16 21">Catalyzes the reduction of glutathione disulfide (GSSG) to reduced glutathione (GSH). Constitutes the major mechanism to maintain a high GSH:GSSG ratio in the cytosol.</text>
</comment>
<dbReference type="Gene3D" id="3.50.50.60">
    <property type="entry name" value="FAD/NAD(P)-binding domain"/>
    <property type="match status" value="2"/>
</dbReference>
<dbReference type="InterPro" id="IPR004099">
    <property type="entry name" value="Pyr_nucl-diS_OxRdtase_dimer"/>
</dbReference>
<keyword evidence="25" id="KW-1185">Reference proteome</keyword>
<keyword evidence="9 18" id="KW-0274">FAD</keyword>
<dbReference type="SUPFAM" id="SSF55424">
    <property type="entry name" value="FAD/NAD-linked reductases, dimerisation (C-terminal) domain"/>
    <property type="match status" value="1"/>
</dbReference>
<evidence type="ECO:0000256" key="4">
    <source>
        <dbReference type="ARBA" id="ARBA00011738"/>
    </source>
</evidence>
<evidence type="ECO:0000256" key="11">
    <source>
        <dbReference type="ARBA" id="ARBA00023002"/>
    </source>
</evidence>
<keyword evidence="13" id="KW-1015">Disulfide bond</keyword>
<evidence type="ECO:0000256" key="18">
    <source>
        <dbReference type="PIRSR" id="PIRSR000350-3"/>
    </source>
</evidence>
<dbReference type="Pfam" id="PF07992">
    <property type="entry name" value="Pyr_redox_2"/>
    <property type="match status" value="1"/>
</dbReference>
<dbReference type="STRING" id="1314674.A0A0D7B3K1"/>
<dbReference type="PRINTS" id="PR00411">
    <property type="entry name" value="PNDRDTASEI"/>
</dbReference>
<comment type="cofactor">
    <cofactor evidence="18">
        <name>FAD</name>
        <dbReference type="ChEBI" id="CHEBI:57692"/>
    </cofactor>
    <text evidence="18">Binds 1 FAD per subunit.</text>
</comment>
<name>A0A0D7B3K1_9AGAR</name>
<dbReference type="InterPro" id="IPR006322">
    <property type="entry name" value="Glutathione_Rdtase_euk/bac"/>
</dbReference>
<dbReference type="InterPro" id="IPR023753">
    <property type="entry name" value="FAD/NAD-binding_dom"/>
</dbReference>
<feature type="binding site" evidence="18">
    <location>
        <position position="62"/>
    </location>
    <ligand>
        <name>FAD</name>
        <dbReference type="ChEBI" id="CHEBI:57692"/>
    </ligand>
</feature>
<accession>A0A0D7B3K1</accession>
<dbReference type="PANTHER" id="PTHR42737">
    <property type="entry name" value="GLUTATHIONE REDUCTASE"/>
    <property type="match status" value="1"/>
</dbReference>
<keyword evidence="18" id="KW-0520">NAD</keyword>
<dbReference type="InterPro" id="IPR016156">
    <property type="entry name" value="FAD/NAD-linked_Rdtase_dimer_sf"/>
</dbReference>
<feature type="binding site" evidence="18">
    <location>
        <position position="283"/>
    </location>
    <ligand>
        <name>NAD(+)</name>
        <dbReference type="ChEBI" id="CHEBI:57540"/>
    </ligand>
</feature>
<evidence type="ECO:0000256" key="21">
    <source>
        <dbReference type="RuleBase" id="RU365016"/>
    </source>
</evidence>
<feature type="disulfide bond" description="Redox-active" evidence="19">
    <location>
        <begin position="53"/>
        <end position="58"/>
    </location>
</feature>
<comment type="similarity">
    <text evidence="3 20">Belongs to the class-I pyridine nucleotide-disulfide oxidoreductase family.</text>
</comment>
<feature type="binding site" evidence="18">
    <location>
        <begin position="193"/>
        <end position="200"/>
    </location>
    <ligand>
        <name>NAD(+)</name>
        <dbReference type="ChEBI" id="CHEBI:57540"/>
    </ligand>
</feature>
<dbReference type="GO" id="GO:0004362">
    <property type="term" value="F:glutathione-disulfide reductase (NADPH) activity"/>
    <property type="evidence" value="ECO:0007669"/>
    <property type="project" value="UniProtKB-EC"/>
</dbReference>
<dbReference type="Gene3D" id="3.30.390.30">
    <property type="match status" value="1"/>
</dbReference>
<proteinExistence type="inferred from homology"/>
<evidence type="ECO:0000256" key="16">
    <source>
        <dbReference type="ARBA" id="ARBA00056905"/>
    </source>
</evidence>
<gene>
    <name evidence="24" type="ORF">CYLTODRAFT_456923</name>
</gene>
<keyword evidence="12" id="KW-0496">Mitochondrion</keyword>
<dbReference type="PROSITE" id="PS00076">
    <property type="entry name" value="PYRIDINE_REDOX_1"/>
    <property type="match status" value="1"/>
</dbReference>
<evidence type="ECO:0000256" key="12">
    <source>
        <dbReference type="ARBA" id="ARBA00023128"/>
    </source>
</evidence>
<evidence type="ECO:0000256" key="13">
    <source>
        <dbReference type="ARBA" id="ARBA00023157"/>
    </source>
</evidence>
<keyword evidence="10 21" id="KW-0521">NADP</keyword>
<evidence type="ECO:0000256" key="5">
    <source>
        <dbReference type="ARBA" id="ARBA00012607"/>
    </source>
</evidence>
<dbReference type="InterPro" id="IPR012999">
    <property type="entry name" value="Pyr_OxRdtase_I_AS"/>
</dbReference>
<keyword evidence="18" id="KW-0547">Nucleotide-binding</keyword>
<evidence type="ECO:0000313" key="25">
    <source>
        <dbReference type="Proteomes" id="UP000054007"/>
    </source>
</evidence>
<dbReference type="EMBL" id="KN880620">
    <property type="protein sequence ID" value="KIY64760.1"/>
    <property type="molecule type" value="Genomic_DNA"/>
</dbReference>
<evidence type="ECO:0000259" key="22">
    <source>
        <dbReference type="Pfam" id="PF02852"/>
    </source>
</evidence>
<dbReference type="NCBIfam" id="NF004776">
    <property type="entry name" value="PRK06116.1"/>
    <property type="match status" value="1"/>
</dbReference>
<evidence type="ECO:0000256" key="9">
    <source>
        <dbReference type="ARBA" id="ARBA00022827"/>
    </source>
</evidence>
<feature type="domain" description="Pyridine nucleotide-disulphide oxidoreductase dimerisation" evidence="22">
    <location>
        <begin position="362"/>
        <end position="474"/>
    </location>
</feature>
<dbReference type="GO" id="GO:0045454">
    <property type="term" value="P:cell redox homeostasis"/>
    <property type="evidence" value="ECO:0007669"/>
    <property type="project" value="InterPro"/>
</dbReference>
<organism evidence="24 25">
    <name type="scientific">Cylindrobasidium torrendii FP15055 ss-10</name>
    <dbReference type="NCBI Taxonomy" id="1314674"/>
    <lineage>
        <taxon>Eukaryota</taxon>
        <taxon>Fungi</taxon>
        <taxon>Dikarya</taxon>
        <taxon>Basidiomycota</taxon>
        <taxon>Agaricomycotina</taxon>
        <taxon>Agaricomycetes</taxon>
        <taxon>Agaricomycetidae</taxon>
        <taxon>Agaricales</taxon>
        <taxon>Marasmiineae</taxon>
        <taxon>Physalacriaceae</taxon>
        <taxon>Cylindrobasidium</taxon>
    </lineage>
</organism>
<dbReference type="FunFam" id="3.50.50.60:FF:000235">
    <property type="entry name" value="Glutathione reductase"/>
    <property type="match status" value="1"/>
</dbReference>
<evidence type="ECO:0000256" key="15">
    <source>
        <dbReference type="ARBA" id="ARBA00049142"/>
    </source>
</evidence>
<evidence type="ECO:0000256" key="3">
    <source>
        <dbReference type="ARBA" id="ARBA00007532"/>
    </source>
</evidence>
<dbReference type="GO" id="GO:0050661">
    <property type="term" value="F:NADP binding"/>
    <property type="evidence" value="ECO:0007669"/>
    <property type="project" value="InterPro"/>
</dbReference>
<evidence type="ECO:0000256" key="6">
    <source>
        <dbReference type="ARBA" id="ARBA00017111"/>
    </source>
</evidence>
<sequence length="475" mass="51487">MAPLPVFDKPQADHYDYVVIGGGSGGSGTSRRAAQYGKKVALIEMTEQPGGTCVNVGCVPKKLMWHASDLHEKAKHHLAGYKITAPTELKFDWSSLKPQRDAYIRRLNGIYHSNWNREGIEYHLGRASIISPTEVRVVPNDGAEPYTLNTSQICIATGGYPIIPKNIPGAELGITSDGFFALETQPKHAVVIGGGYIGTELAGVFNGLGTKVTQVLRGERILRGFEADIVNVVEGWMQKSGVKIIKHANVVKVEGEAGEGKDKTITLDNGETIVADCLLWAIGRAPHVEGLNLDKLGVETDKKGNIVVDEYQNTTVPGITAIGDVQGKALLTPVAIAAGRRLSNRLFGGEEYKNDKLSYDNIPTVIFSHPPIGTVGLTEAEAREKYGDAEVKIYKSSFRGLYFSMLEEEHKEPSLHKLVCVGKEEKVVGLHVVGMGSDEMVQGFSVAVKMGATKQQFDETVAIHPTSSEELVTLR</sequence>
<dbReference type="EC" id="1.8.1.7" evidence="5 21"/>
<evidence type="ECO:0000256" key="10">
    <source>
        <dbReference type="ARBA" id="ARBA00022857"/>
    </source>
</evidence>
<dbReference type="SUPFAM" id="SSF51905">
    <property type="entry name" value="FAD/NAD(P)-binding domain"/>
    <property type="match status" value="1"/>
</dbReference>
<comment type="catalytic activity">
    <reaction evidence="15 21">
        <text>2 glutathione + NADP(+) = glutathione disulfide + NADPH + H(+)</text>
        <dbReference type="Rhea" id="RHEA:11740"/>
        <dbReference type="ChEBI" id="CHEBI:15378"/>
        <dbReference type="ChEBI" id="CHEBI:57783"/>
        <dbReference type="ChEBI" id="CHEBI:57925"/>
        <dbReference type="ChEBI" id="CHEBI:58297"/>
        <dbReference type="ChEBI" id="CHEBI:58349"/>
        <dbReference type="EC" id="1.8.1.7"/>
    </reaction>
</comment>
<evidence type="ECO:0000256" key="7">
    <source>
        <dbReference type="ARBA" id="ARBA00022490"/>
    </source>
</evidence>